<feature type="chain" id="PRO_5016410513" evidence="2">
    <location>
        <begin position="19"/>
        <end position="143"/>
    </location>
</feature>
<dbReference type="PANTHER" id="PTHR11857">
    <property type="entry name" value="ODORANT BINDING PROTEIN-RELATED"/>
    <property type="match status" value="1"/>
</dbReference>
<evidence type="ECO:0000313" key="3">
    <source>
        <dbReference type="EMBL" id="AXB87325.1"/>
    </source>
</evidence>
<dbReference type="GO" id="GO:0005615">
    <property type="term" value="C:extracellular space"/>
    <property type="evidence" value="ECO:0007669"/>
    <property type="project" value="TreeGrafter"/>
</dbReference>
<protein>
    <submittedName>
        <fullName evidence="3">Odorant-binding protein 10</fullName>
    </submittedName>
</protein>
<evidence type="ECO:0000256" key="2">
    <source>
        <dbReference type="SAM" id="SignalP"/>
    </source>
</evidence>
<accession>A0A2Z5EM80</accession>
<dbReference type="GO" id="GO:0005549">
    <property type="term" value="F:odorant binding"/>
    <property type="evidence" value="ECO:0007669"/>
    <property type="project" value="InterPro"/>
</dbReference>
<dbReference type="Gene3D" id="1.10.238.20">
    <property type="entry name" value="Pheromone/general odorant binding protein domain"/>
    <property type="match status" value="1"/>
</dbReference>
<proteinExistence type="evidence at transcript level"/>
<dbReference type="SUPFAM" id="SSF47565">
    <property type="entry name" value="Insect pheromone/odorant-binding proteins"/>
    <property type="match status" value="1"/>
</dbReference>
<reference evidence="3" key="2">
    <citation type="submission" date="2017-08" db="EMBL/GenBank/DDBJ databases">
        <authorList>
            <person name="de Groot N.N."/>
        </authorList>
    </citation>
    <scope>NUCLEOTIDE SEQUENCE</scope>
    <source>
        <tissue evidence="3">Antenna</tissue>
    </source>
</reference>
<dbReference type="AlphaFoldDB" id="A0A2Z5EM80"/>
<dbReference type="InterPro" id="IPR036728">
    <property type="entry name" value="PBP_GOBP_sf"/>
</dbReference>
<dbReference type="Pfam" id="PF01395">
    <property type="entry name" value="PBP_GOBP"/>
    <property type="match status" value="1"/>
</dbReference>
<dbReference type="SMART" id="SM00708">
    <property type="entry name" value="PhBP"/>
    <property type="match status" value="1"/>
</dbReference>
<dbReference type="GO" id="GO:0007608">
    <property type="term" value="P:sensory perception of smell"/>
    <property type="evidence" value="ECO:0007669"/>
    <property type="project" value="TreeGrafter"/>
</dbReference>
<keyword evidence="1 2" id="KW-0732">Signal</keyword>
<sequence>MIARVSITIALLVSIASALEVSDEAKAIVNECRTTYNIEIDQIKSGIENKKLPETENGKCFVECVMEKGGVLADGKLNVDRAKELNAKKLAEKPDIKEKADQVIDACKDVAKPEEKCEYGVAITKCVIEHSEKLGIPAPQFNH</sequence>
<dbReference type="CDD" id="cd23992">
    <property type="entry name" value="PBP_GOBP"/>
    <property type="match status" value="1"/>
</dbReference>
<gene>
    <name evidence="3" type="primary">OBP10</name>
</gene>
<organism evidence="3">
    <name type="scientific">Tropidothorax elegans</name>
    <dbReference type="NCBI Taxonomy" id="2233830"/>
    <lineage>
        <taxon>Eukaryota</taxon>
        <taxon>Metazoa</taxon>
        <taxon>Ecdysozoa</taxon>
        <taxon>Arthropoda</taxon>
        <taxon>Hexapoda</taxon>
        <taxon>Insecta</taxon>
        <taxon>Pterygota</taxon>
        <taxon>Neoptera</taxon>
        <taxon>Paraneoptera</taxon>
        <taxon>Hemiptera</taxon>
        <taxon>Heteroptera</taxon>
        <taxon>Panheteroptera</taxon>
        <taxon>Pentatomomorpha</taxon>
        <taxon>Lygaeoidea</taxon>
        <taxon>Lygaeidae</taxon>
        <taxon>Lygaeinae</taxon>
        <taxon>Tropidothorax</taxon>
    </lineage>
</organism>
<dbReference type="EMBL" id="MF593907">
    <property type="protein sequence ID" value="AXB87325.1"/>
    <property type="molecule type" value="mRNA"/>
</dbReference>
<evidence type="ECO:0000256" key="1">
    <source>
        <dbReference type="ARBA" id="ARBA00022729"/>
    </source>
</evidence>
<name>A0A2Z5EM80_9HEMI</name>
<feature type="signal peptide" evidence="2">
    <location>
        <begin position="1"/>
        <end position="18"/>
    </location>
</feature>
<reference evidence="3" key="1">
    <citation type="journal article" date="2015" name="PLoS ONE">
        <title>Molecular Characterization and Expression Profiling of Odorant-Binding Proteins in Apolygus lucorum.</title>
        <authorList>
            <person name="Yuan H.B."/>
            <person name="Ding Y.X."/>
            <person name="Gu S.H."/>
            <person name="Sun L."/>
            <person name="Zhu X.Q."/>
            <person name="Liu H.W."/>
            <person name="Dhiloo K.H."/>
            <person name="Zhang Y.J."/>
            <person name="Guo Y.Y."/>
        </authorList>
    </citation>
    <scope>NUCLEOTIDE SEQUENCE</scope>
    <source>
        <tissue evidence="3">Antenna</tissue>
    </source>
</reference>
<dbReference type="InterPro" id="IPR006170">
    <property type="entry name" value="PBP/GOBP"/>
</dbReference>